<evidence type="ECO:0000313" key="3">
    <source>
        <dbReference type="Proteomes" id="UP001148299"/>
    </source>
</evidence>
<feature type="transmembrane region" description="Helical" evidence="1">
    <location>
        <begin position="350"/>
        <end position="370"/>
    </location>
</feature>
<dbReference type="Proteomes" id="UP001148299">
    <property type="component" value="Unassembled WGS sequence"/>
</dbReference>
<reference evidence="2" key="2">
    <citation type="journal article" date="2023" name="IMA Fungus">
        <title>Comparative genomic study of the Penicillium genus elucidates a diverse pangenome and 15 lateral gene transfer events.</title>
        <authorList>
            <person name="Petersen C."/>
            <person name="Sorensen T."/>
            <person name="Nielsen M.R."/>
            <person name="Sondergaard T.E."/>
            <person name="Sorensen J.L."/>
            <person name="Fitzpatrick D.A."/>
            <person name="Frisvad J.C."/>
            <person name="Nielsen K.L."/>
        </authorList>
    </citation>
    <scope>NUCLEOTIDE SEQUENCE</scope>
    <source>
        <strain evidence="2">IBT 35675</strain>
    </source>
</reference>
<keyword evidence="1" id="KW-1133">Transmembrane helix</keyword>
<gene>
    <name evidence="2" type="ORF">N7541_007862</name>
</gene>
<comment type="caution">
    <text evidence="2">The sequence shown here is derived from an EMBL/GenBank/DDBJ whole genome shotgun (WGS) entry which is preliminary data.</text>
</comment>
<protein>
    <submittedName>
        <fullName evidence="2">Uncharacterized protein</fullName>
    </submittedName>
</protein>
<evidence type="ECO:0000313" key="2">
    <source>
        <dbReference type="EMBL" id="KAJ5350135.1"/>
    </source>
</evidence>
<dbReference type="Gene3D" id="1.20.58.340">
    <property type="entry name" value="Magnesium transport protein CorA, transmembrane region"/>
    <property type="match status" value="1"/>
</dbReference>
<keyword evidence="3" id="KW-1185">Reference proteome</keyword>
<feature type="transmembrane region" description="Helical" evidence="1">
    <location>
        <begin position="307"/>
        <end position="330"/>
    </location>
</feature>
<accession>A0A9W9QY77</accession>
<keyword evidence="1" id="KW-0472">Membrane</keyword>
<dbReference type="AlphaFoldDB" id="A0A9W9QY77"/>
<keyword evidence="1" id="KW-0812">Transmembrane</keyword>
<dbReference type="EMBL" id="JAPZBR010000006">
    <property type="protein sequence ID" value="KAJ5350135.1"/>
    <property type="molecule type" value="Genomic_DNA"/>
</dbReference>
<reference evidence="2" key="1">
    <citation type="submission" date="2022-12" db="EMBL/GenBank/DDBJ databases">
        <authorList>
            <person name="Petersen C."/>
        </authorList>
    </citation>
    <scope>NUCLEOTIDE SEQUENCE</scope>
    <source>
        <strain evidence="2">IBT 35675</strain>
    </source>
</reference>
<sequence length="384" mass="44224">MLTVLDQDNHDFERRLQSEAPSSLDAAGNISVILLSEQGPFPGGQREIQNLLQIFWDVYLEDVALLSSPLLSSYHGRCIEINESPFLGHTLYILPKSKPDLRDLIQAIGDRFERSSQDLLSAEKLDIGEKSQPLHPLTLHSVVMLYVLSSRNTELNNLVKWLLWIETQLHQGSIFEVTGSDRFSRYIQLLHNMSRKLITLEHNNQRDASNIGHLLRDHERLGRLADLHGTYLDRTTHQRVCDDLLMLHDLCDDRHRRILNLQRRTSNFVTLLYHLITGHDSTINLQIATESAKIARDARKDSMSMKIIAGMTMLYLPATFVCSLFGTNLIVLDTPNDQSEPVFMVSRLWWLYPAFAVPLTVFTMAGFILWRRFREQKPRKGRED</sequence>
<proteinExistence type="predicted"/>
<evidence type="ECO:0000256" key="1">
    <source>
        <dbReference type="SAM" id="Phobius"/>
    </source>
</evidence>
<name>A0A9W9QY77_PENBR</name>
<organism evidence="2 3">
    <name type="scientific">Penicillium brevicompactum</name>
    <dbReference type="NCBI Taxonomy" id="5074"/>
    <lineage>
        <taxon>Eukaryota</taxon>
        <taxon>Fungi</taxon>
        <taxon>Dikarya</taxon>
        <taxon>Ascomycota</taxon>
        <taxon>Pezizomycotina</taxon>
        <taxon>Eurotiomycetes</taxon>
        <taxon>Eurotiomycetidae</taxon>
        <taxon>Eurotiales</taxon>
        <taxon>Aspergillaceae</taxon>
        <taxon>Penicillium</taxon>
    </lineage>
</organism>